<dbReference type="OrthoDB" id="120967at2759"/>
<evidence type="ECO:0000256" key="1">
    <source>
        <dbReference type="SAM" id="MobiDB-lite"/>
    </source>
</evidence>
<dbReference type="GO" id="GO:0005768">
    <property type="term" value="C:endosome"/>
    <property type="evidence" value="ECO:0007669"/>
    <property type="project" value="TreeGrafter"/>
</dbReference>
<keyword evidence="3" id="KW-1185">Reference proteome</keyword>
<feature type="compositionally biased region" description="Polar residues" evidence="1">
    <location>
        <begin position="1"/>
        <end position="15"/>
    </location>
</feature>
<dbReference type="PANTHER" id="PTHR22775:SF48">
    <property type="entry name" value="SORTING NEXIN-25"/>
    <property type="match status" value="1"/>
</dbReference>
<reference evidence="2 3" key="1">
    <citation type="journal article" date="2019" name="Sci. Data">
        <title>Hybrid genome assembly and annotation of Danionella translucida.</title>
        <authorList>
            <person name="Kadobianskyi M."/>
            <person name="Schulze L."/>
            <person name="Schuelke M."/>
            <person name="Judkewitz B."/>
        </authorList>
    </citation>
    <scope>NUCLEOTIDE SEQUENCE [LARGE SCALE GENOMIC DNA]</scope>
    <source>
        <strain evidence="2 3">Bolton</strain>
    </source>
</reference>
<feature type="region of interest" description="Disordered" evidence="1">
    <location>
        <begin position="1"/>
        <end position="30"/>
    </location>
</feature>
<dbReference type="PANTHER" id="PTHR22775">
    <property type="entry name" value="SORTING NEXIN"/>
    <property type="match status" value="1"/>
</dbReference>
<feature type="region of interest" description="Disordered" evidence="1">
    <location>
        <begin position="42"/>
        <end position="61"/>
    </location>
</feature>
<comment type="caution">
    <text evidence="2">The sequence shown here is derived from an EMBL/GenBank/DDBJ whole genome shotgun (WGS) entry which is preliminary data.</text>
</comment>
<dbReference type="AlphaFoldDB" id="A0A553R721"/>
<evidence type="ECO:0000313" key="3">
    <source>
        <dbReference type="Proteomes" id="UP000316079"/>
    </source>
</evidence>
<evidence type="ECO:0000313" key="2">
    <source>
        <dbReference type="EMBL" id="TRY97953.1"/>
    </source>
</evidence>
<gene>
    <name evidence="2" type="ORF">DNTS_000284</name>
</gene>
<organism evidence="2 3">
    <name type="scientific">Danionella cerebrum</name>
    <dbReference type="NCBI Taxonomy" id="2873325"/>
    <lineage>
        <taxon>Eukaryota</taxon>
        <taxon>Metazoa</taxon>
        <taxon>Chordata</taxon>
        <taxon>Craniata</taxon>
        <taxon>Vertebrata</taxon>
        <taxon>Euteleostomi</taxon>
        <taxon>Actinopterygii</taxon>
        <taxon>Neopterygii</taxon>
        <taxon>Teleostei</taxon>
        <taxon>Ostariophysi</taxon>
        <taxon>Cypriniformes</taxon>
        <taxon>Danionidae</taxon>
        <taxon>Danioninae</taxon>
        <taxon>Danionella</taxon>
    </lineage>
</organism>
<evidence type="ECO:0008006" key="4">
    <source>
        <dbReference type="Google" id="ProtNLM"/>
    </source>
</evidence>
<protein>
    <recommendedName>
        <fullName evidence="4">Sorting nexin C-terminal domain-containing protein</fullName>
    </recommendedName>
</protein>
<proteinExistence type="predicted"/>
<accession>A0A553R721</accession>
<dbReference type="EMBL" id="SRMA01025201">
    <property type="protein sequence ID" value="TRY97953.1"/>
    <property type="molecule type" value="Genomic_DNA"/>
</dbReference>
<name>A0A553R721_9TELE</name>
<dbReference type="GO" id="GO:0035091">
    <property type="term" value="F:phosphatidylinositol binding"/>
    <property type="evidence" value="ECO:0007669"/>
    <property type="project" value="TreeGrafter"/>
</dbReference>
<sequence length="298" mass="33686">MVNQSGPTSQPSILNTDEEPKEGAGEGPVACKEEMEYFRSKESDVYDYDQTSYEPDGFSDGQDSLAESLDTFVNRSKLVFPSAYSNGLSSSATSLNEGIQMDSADACKTVQFGGRANRKEKLTSKKSNGSQIFKVKEKAGFLKEESKIWPQAFKKESNSNLEQVEATKALFDLFKEITGNSFLYNIIDAILKTVQPLVKKKINSFLKRMHPTESQIASYIDHFREVMWPEENMPVQATYSNSLILKKTDVETVFKIFQDTEENKKLVYMLLSYILKEFLPGEAAFHVVFNQTVKDFVL</sequence>
<dbReference type="Proteomes" id="UP000316079">
    <property type="component" value="Unassembled WGS sequence"/>
</dbReference>